<evidence type="ECO:0000313" key="2">
    <source>
        <dbReference type="Proteomes" id="UP000193834"/>
    </source>
</evidence>
<gene>
    <name evidence="1" type="ORF">SAMN06295960_3450</name>
</gene>
<name>A0A1X7LHJ9_9BACL</name>
<dbReference type="OrthoDB" id="2621488at2"/>
<protein>
    <submittedName>
        <fullName evidence="1">Uncharacterized protein</fullName>
    </submittedName>
</protein>
<dbReference type="Proteomes" id="UP000193834">
    <property type="component" value="Unassembled WGS sequence"/>
</dbReference>
<evidence type="ECO:0000313" key="1">
    <source>
        <dbReference type="EMBL" id="SMG53150.1"/>
    </source>
</evidence>
<reference evidence="1 2" key="1">
    <citation type="submission" date="2017-04" db="EMBL/GenBank/DDBJ databases">
        <authorList>
            <person name="Afonso C.L."/>
            <person name="Miller P.J."/>
            <person name="Scott M.A."/>
            <person name="Spackman E."/>
            <person name="Goraichik I."/>
            <person name="Dimitrov K.M."/>
            <person name="Suarez D.L."/>
            <person name="Swayne D.E."/>
        </authorList>
    </citation>
    <scope>NUCLEOTIDE SEQUENCE [LARGE SCALE GENOMIC DNA]</scope>
    <source>
        <strain evidence="1 2">11</strain>
    </source>
</reference>
<organism evidence="1 2">
    <name type="scientific">Paenibacillus aquistagni</name>
    <dbReference type="NCBI Taxonomy" id="1852522"/>
    <lineage>
        <taxon>Bacteria</taxon>
        <taxon>Bacillati</taxon>
        <taxon>Bacillota</taxon>
        <taxon>Bacilli</taxon>
        <taxon>Bacillales</taxon>
        <taxon>Paenibacillaceae</taxon>
        <taxon>Paenibacillus</taxon>
    </lineage>
</organism>
<dbReference type="STRING" id="1852522.SAMN06295960_3450"/>
<keyword evidence="2" id="KW-1185">Reference proteome</keyword>
<dbReference type="EMBL" id="FXAZ01000005">
    <property type="protein sequence ID" value="SMG53150.1"/>
    <property type="molecule type" value="Genomic_DNA"/>
</dbReference>
<proteinExistence type="predicted"/>
<sequence>MSYQPIVKHVDNSDNNQEVGLKQLVVTMHDGTQLRLFNNNGKKTINRLLTIPCPICRKDFYCKCFDRFVDVIDEQVPEENWK</sequence>
<accession>A0A1X7LHJ9</accession>
<dbReference type="RefSeq" id="WP_085496207.1">
    <property type="nucleotide sequence ID" value="NZ_FXAZ01000005.1"/>
</dbReference>
<dbReference type="AlphaFoldDB" id="A0A1X7LHJ9"/>